<evidence type="ECO:0000256" key="1">
    <source>
        <dbReference type="SAM" id="MobiDB-lite"/>
    </source>
</evidence>
<dbReference type="Proteomes" id="UP000176751">
    <property type="component" value="Unassembled WGS sequence"/>
</dbReference>
<proteinExistence type="predicted"/>
<dbReference type="Gene3D" id="2.60.40.10">
    <property type="entry name" value="Immunoglobulins"/>
    <property type="match status" value="1"/>
</dbReference>
<feature type="chain" id="PRO_5009518788" description="Fibronectin type-III domain-containing protein" evidence="2">
    <location>
        <begin position="33"/>
        <end position="368"/>
    </location>
</feature>
<evidence type="ECO:0008006" key="5">
    <source>
        <dbReference type="Google" id="ProtNLM"/>
    </source>
</evidence>
<keyword evidence="2" id="KW-0732">Signal</keyword>
<sequence>MKGRYFTIFLPILTGLVLVFFAVLSAKLPAQATGQQDNCNQETTFTVDEDDDSFLSFGETGNRVQVDFNGSNDDRNEAIITAGSNYQILTVRYDNETFGTHWINFPVSNPTTTINLAGTSDSTRIDKIEVKVKKVCASPSPTPTPSSQPSPSPSPSPEPCDNPEFWGEWYDHHGSCPSPSPTPSPSPSPSPTPEASPSPSPEASPSPEPSQPPVGGGPSGPSGGGNTPPQCPTENLPQKVDQVWFSDIQTGQVTVHWANKGDAHSYQIAYGPSPDNMPWGVEVGGDVSQVTLNDVPAGDLWVRVTANESDECGGQASDAFKVTAAAQPQVLAASGVATQTLSLFAGLGLISAGLWQAQSALKRQSKRA</sequence>
<dbReference type="InterPro" id="IPR013783">
    <property type="entry name" value="Ig-like_fold"/>
</dbReference>
<evidence type="ECO:0000313" key="3">
    <source>
        <dbReference type="EMBL" id="OGE01585.1"/>
    </source>
</evidence>
<feature type="signal peptide" evidence="2">
    <location>
        <begin position="1"/>
        <end position="32"/>
    </location>
</feature>
<feature type="compositionally biased region" description="Pro residues" evidence="1">
    <location>
        <begin position="140"/>
        <end position="160"/>
    </location>
</feature>
<evidence type="ECO:0000313" key="4">
    <source>
        <dbReference type="Proteomes" id="UP000176751"/>
    </source>
</evidence>
<comment type="caution">
    <text evidence="3">The sequence shown here is derived from an EMBL/GenBank/DDBJ whole genome shotgun (WGS) entry which is preliminary data.</text>
</comment>
<gene>
    <name evidence="3" type="ORF">A2196_01725</name>
</gene>
<organism evidence="3 4">
    <name type="scientific">Candidatus Curtissbacteria bacterium RIFOXYA1_FULL_41_14</name>
    <dbReference type="NCBI Taxonomy" id="1797737"/>
    <lineage>
        <taxon>Bacteria</taxon>
        <taxon>Candidatus Curtissiibacteriota</taxon>
    </lineage>
</organism>
<feature type="region of interest" description="Disordered" evidence="1">
    <location>
        <begin position="136"/>
        <end position="236"/>
    </location>
</feature>
<dbReference type="PANTHER" id="PTHR48148">
    <property type="entry name" value="KERATINOCYTE PROLINE-RICH PROTEIN"/>
    <property type="match status" value="1"/>
</dbReference>
<dbReference type="InterPro" id="IPR036116">
    <property type="entry name" value="FN3_sf"/>
</dbReference>
<reference evidence="3 4" key="1">
    <citation type="journal article" date="2016" name="Nat. Commun.">
        <title>Thousands of microbial genomes shed light on interconnected biogeochemical processes in an aquifer system.</title>
        <authorList>
            <person name="Anantharaman K."/>
            <person name="Brown C.T."/>
            <person name="Hug L.A."/>
            <person name="Sharon I."/>
            <person name="Castelle C.J."/>
            <person name="Probst A.J."/>
            <person name="Thomas B.C."/>
            <person name="Singh A."/>
            <person name="Wilkins M.J."/>
            <person name="Karaoz U."/>
            <person name="Brodie E.L."/>
            <person name="Williams K.H."/>
            <person name="Hubbard S.S."/>
            <person name="Banfield J.F."/>
        </authorList>
    </citation>
    <scope>NUCLEOTIDE SEQUENCE [LARGE SCALE GENOMIC DNA]</scope>
</reference>
<dbReference type="STRING" id="1797737.A2196_01725"/>
<accession>A0A1F5HC24</accession>
<name>A0A1F5HC24_9BACT</name>
<feature type="compositionally biased region" description="Pro residues" evidence="1">
    <location>
        <begin position="178"/>
        <end position="212"/>
    </location>
</feature>
<dbReference type="SUPFAM" id="SSF49265">
    <property type="entry name" value="Fibronectin type III"/>
    <property type="match status" value="1"/>
</dbReference>
<dbReference type="AlphaFoldDB" id="A0A1F5HC24"/>
<protein>
    <recommendedName>
        <fullName evidence="5">Fibronectin type-III domain-containing protein</fullName>
    </recommendedName>
</protein>
<dbReference type="PANTHER" id="PTHR48148:SF3">
    <property type="entry name" value="KERATINOCYTE PROLINE-RICH PROTEIN"/>
    <property type="match status" value="1"/>
</dbReference>
<feature type="compositionally biased region" description="Gly residues" evidence="1">
    <location>
        <begin position="214"/>
        <end position="226"/>
    </location>
</feature>
<evidence type="ECO:0000256" key="2">
    <source>
        <dbReference type="SAM" id="SignalP"/>
    </source>
</evidence>
<dbReference type="EMBL" id="MFCA01000025">
    <property type="protein sequence ID" value="OGE01585.1"/>
    <property type="molecule type" value="Genomic_DNA"/>
</dbReference>